<evidence type="ECO:0000313" key="2">
    <source>
        <dbReference type="Proteomes" id="UP000249393"/>
    </source>
</evidence>
<sequence length="138" mass="14656">MPPARIDLTLRIVLADPPPGVVFSKQDAKNHPADPVRASGDLSFDIPITLTVTPEGFRPGGGFVRADGRGRFVYIASGRAAGDCLTDWQRRLKIYLHDLPADVTAGDVLQATVAGRAKDGGPACATVPLLSGWTRVRP</sequence>
<name>A0A2W5V3P1_9CAUL</name>
<dbReference type="RefSeq" id="WP_304281882.1">
    <property type="nucleotide sequence ID" value="NZ_QFQZ01000091.1"/>
</dbReference>
<dbReference type="Proteomes" id="UP000249393">
    <property type="component" value="Unassembled WGS sequence"/>
</dbReference>
<dbReference type="AlphaFoldDB" id="A0A2W5V3P1"/>
<protein>
    <submittedName>
        <fullName evidence="1">Uncharacterized protein</fullName>
    </submittedName>
</protein>
<reference evidence="1 2" key="1">
    <citation type="submission" date="2017-08" db="EMBL/GenBank/DDBJ databases">
        <title>Infants hospitalized years apart are colonized by the same room-sourced microbial strains.</title>
        <authorList>
            <person name="Brooks B."/>
            <person name="Olm M.R."/>
            <person name="Firek B.A."/>
            <person name="Baker R."/>
            <person name="Thomas B.C."/>
            <person name="Morowitz M.J."/>
            <person name="Banfield J.F."/>
        </authorList>
    </citation>
    <scope>NUCLEOTIDE SEQUENCE [LARGE SCALE GENOMIC DNA]</scope>
    <source>
        <strain evidence="1">S2_003_000_R2_4</strain>
    </source>
</reference>
<dbReference type="InterPro" id="IPR046032">
    <property type="entry name" value="DUF5990"/>
</dbReference>
<dbReference type="EMBL" id="QFQZ01000091">
    <property type="protein sequence ID" value="PZR31306.1"/>
    <property type="molecule type" value="Genomic_DNA"/>
</dbReference>
<evidence type="ECO:0000313" key="1">
    <source>
        <dbReference type="EMBL" id="PZR31306.1"/>
    </source>
</evidence>
<gene>
    <name evidence="1" type="ORF">DI526_20090</name>
</gene>
<proteinExistence type="predicted"/>
<comment type="caution">
    <text evidence="1">The sequence shown here is derived from an EMBL/GenBank/DDBJ whole genome shotgun (WGS) entry which is preliminary data.</text>
</comment>
<organism evidence="1 2">
    <name type="scientific">Caulobacter segnis</name>
    <dbReference type="NCBI Taxonomy" id="88688"/>
    <lineage>
        <taxon>Bacteria</taxon>
        <taxon>Pseudomonadati</taxon>
        <taxon>Pseudomonadota</taxon>
        <taxon>Alphaproteobacteria</taxon>
        <taxon>Caulobacterales</taxon>
        <taxon>Caulobacteraceae</taxon>
        <taxon>Caulobacter</taxon>
    </lineage>
</organism>
<accession>A0A2W5V3P1</accession>
<dbReference type="Pfam" id="PF19452">
    <property type="entry name" value="DUF5990"/>
    <property type="match status" value="1"/>
</dbReference>